<evidence type="ECO:0000259" key="1">
    <source>
        <dbReference type="Pfam" id="PF00117"/>
    </source>
</evidence>
<dbReference type="PROSITE" id="PS51273">
    <property type="entry name" value="GATASE_TYPE_1"/>
    <property type="match status" value="1"/>
</dbReference>
<dbReference type="Gene3D" id="3.40.50.880">
    <property type="match status" value="1"/>
</dbReference>
<dbReference type="InterPro" id="IPR017926">
    <property type="entry name" value="GATASE"/>
</dbReference>
<dbReference type="GO" id="GO:0016740">
    <property type="term" value="F:transferase activity"/>
    <property type="evidence" value="ECO:0007669"/>
    <property type="project" value="UniProtKB-KW"/>
</dbReference>
<organism evidence="2">
    <name type="scientific">uncultured marine thaumarchaeote AD1000_11_E10</name>
    <dbReference type="NCBI Taxonomy" id="1455890"/>
    <lineage>
        <taxon>Archaea</taxon>
        <taxon>Nitrososphaerota</taxon>
        <taxon>environmental samples</taxon>
    </lineage>
</organism>
<feature type="domain" description="Glutamine amidotransferase" evidence="1">
    <location>
        <begin position="35"/>
        <end position="179"/>
    </location>
</feature>
<dbReference type="GO" id="GO:0005829">
    <property type="term" value="C:cytosol"/>
    <property type="evidence" value="ECO:0007669"/>
    <property type="project" value="TreeGrafter"/>
</dbReference>
<dbReference type="CDD" id="cd01741">
    <property type="entry name" value="GATase1_1"/>
    <property type="match status" value="1"/>
</dbReference>
<reference evidence="2" key="1">
    <citation type="journal article" date="2014" name="Genome Biol. Evol.">
        <title>Pangenome evidence for extensive interdomain horizontal transfer affecting lineage core and shell genes in uncultured planktonic thaumarchaeota and euryarchaeota.</title>
        <authorList>
            <person name="Deschamps P."/>
            <person name="Zivanovic Y."/>
            <person name="Moreira D."/>
            <person name="Rodriguez-Valera F."/>
            <person name="Lopez-Garcia P."/>
        </authorList>
    </citation>
    <scope>NUCLEOTIDE SEQUENCE</scope>
</reference>
<dbReference type="PANTHER" id="PTHR42695">
    <property type="entry name" value="GLUTAMINE AMIDOTRANSFERASE YLR126C-RELATED"/>
    <property type="match status" value="1"/>
</dbReference>
<evidence type="ECO:0000313" key="2">
    <source>
        <dbReference type="EMBL" id="AIE91417.1"/>
    </source>
</evidence>
<dbReference type="Pfam" id="PF00117">
    <property type="entry name" value="GATase"/>
    <property type="match status" value="1"/>
</dbReference>
<keyword evidence="2" id="KW-0315">Glutamine amidotransferase</keyword>
<keyword evidence="2" id="KW-0808">Transferase</keyword>
<dbReference type="EMBL" id="KF900338">
    <property type="protein sequence ID" value="AIE91417.1"/>
    <property type="molecule type" value="Genomic_DNA"/>
</dbReference>
<dbReference type="InterPro" id="IPR044992">
    <property type="entry name" value="ChyE-like"/>
</dbReference>
<name>A0A075FP05_9ARCH</name>
<proteinExistence type="predicted"/>
<dbReference type="PANTHER" id="PTHR42695:SF5">
    <property type="entry name" value="GLUTAMINE AMIDOTRANSFERASE YLR126C-RELATED"/>
    <property type="match status" value="1"/>
</dbReference>
<dbReference type="SUPFAM" id="SSF52317">
    <property type="entry name" value="Class I glutamine amidotransferase-like"/>
    <property type="match status" value="1"/>
</dbReference>
<dbReference type="AlphaFoldDB" id="A0A075FP05"/>
<sequence length="229" mass="26210">MTQKRILIIQHIDIETPGIILNLMAKKDISFDCIKIENDNIDLFDYDGLIIMGGPMSVNDKDHYPFIDKEIELVKHYLKLHKPILGICLGSQIIASALNSSIHRNSKQELGWHTVSLSQINNTIFENLENNFLAFHWHGDVFNLPPDSIKLASSKISDIQAFVFQKNCYGVLFHLEVTKEIVQNIVGIFESDLVSESIDKSIILHDLEKKIKMINNNGKIIFNRWLDLV</sequence>
<accession>A0A075FP05</accession>
<dbReference type="InterPro" id="IPR029062">
    <property type="entry name" value="Class_I_gatase-like"/>
</dbReference>
<protein>
    <submittedName>
        <fullName evidence="2">Glutamine amidotransferase class I</fullName>
    </submittedName>
</protein>